<keyword evidence="11" id="KW-0407">Ion channel</keyword>
<evidence type="ECO:0000256" key="7">
    <source>
        <dbReference type="ARBA" id="ARBA00023136"/>
    </source>
</evidence>
<feature type="transmembrane region" description="Helical" evidence="12">
    <location>
        <begin position="130"/>
        <end position="146"/>
    </location>
</feature>
<evidence type="ECO:0000256" key="1">
    <source>
        <dbReference type="ARBA" id="ARBA00004651"/>
    </source>
</evidence>
<dbReference type="Gene3D" id="1.10.287.70">
    <property type="match status" value="1"/>
</dbReference>
<keyword evidence="2" id="KW-0813">Transport</keyword>
<evidence type="ECO:0000256" key="6">
    <source>
        <dbReference type="ARBA" id="ARBA00023065"/>
    </source>
</evidence>
<dbReference type="Gene3D" id="3.40.190.10">
    <property type="entry name" value="Periplasmic binding protein-like II"/>
    <property type="match status" value="1"/>
</dbReference>
<keyword evidence="3" id="KW-1003">Cell membrane</keyword>
<protein>
    <recommendedName>
        <fullName evidence="13">Ionotropic glutamate receptor L-glutamate and glycine-binding domain-containing protein</fullName>
    </recommendedName>
</protein>
<evidence type="ECO:0000256" key="5">
    <source>
        <dbReference type="ARBA" id="ARBA00022989"/>
    </source>
</evidence>
<evidence type="ECO:0000313" key="14">
    <source>
        <dbReference type="EMBL" id="GFR02680.1"/>
    </source>
</evidence>
<keyword evidence="15" id="KW-1185">Reference proteome</keyword>
<feature type="transmembrane region" description="Helical" evidence="12">
    <location>
        <begin position="375"/>
        <end position="397"/>
    </location>
</feature>
<dbReference type="Pfam" id="PF10613">
    <property type="entry name" value="Lig_chan-Glu_bd"/>
    <property type="match status" value="1"/>
</dbReference>
<comment type="subcellular location">
    <subcellularLocation>
        <location evidence="1">Cell membrane</location>
        <topology evidence="1">Multi-pass membrane protein</topology>
    </subcellularLocation>
</comment>
<dbReference type="GO" id="GO:0015276">
    <property type="term" value="F:ligand-gated monoatomic ion channel activity"/>
    <property type="evidence" value="ECO:0007669"/>
    <property type="project" value="InterPro"/>
</dbReference>
<dbReference type="PANTHER" id="PTHR42643">
    <property type="entry name" value="IONOTROPIC RECEPTOR 20A-RELATED"/>
    <property type="match status" value="1"/>
</dbReference>
<dbReference type="GO" id="GO:0005886">
    <property type="term" value="C:plasma membrane"/>
    <property type="evidence" value="ECO:0007669"/>
    <property type="project" value="UniProtKB-SubCell"/>
</dbReference>
<evidence type="ECO:0000256" key="12">
    <source>
        <dbReference type="SAM" id="Phobius"/>
    </source>
</evidence>
<dbReference type="SMART" id="SM00918">
    <property type="entry name" value="Lig_chan-Glu_bd"/>
    <property type="match status" value="1"/>
</dbReference>
<evidence type="ECO:0000256" key="11">
    <source>
        <dbReference type="ARBA" id="ARBA00023303"/>
    </source>
</evidence>
<evidence type="ECO:0000256" key="9">
    <source>
        <dbReference type="ARBA" id="ARBA00023180"/>
    </source>
</evidence>
<dbReference type="AlphaFoldDB" id="A0A8X6LAL8"/>
<sequence length="406" mass="46018">MFPKSIRVAALNVPSIFVPNKIGDKLVIDGYEGSLLNCLSEKLNFGYKVILSPDGQWGTRNENGTWNGIVEMIRSGKADFGMPALGMTEERNEDLDFSLPYTILEKIFVTKEAGEMPKIAAFTYPFTRNVWILCILMTLTAAVLFQRMIFRKASLLGSFISVLGSIISQALENVRDTPWRRVLIGLWLSIATVMPFMYNTNFLSFLTMPEEIPIPRTFEELSKEVLGGKYKCLTPIGTVDRQLLRKSNLDYLVKMVEVIEKNNWEYPFGKEFVSKLDGPTALLMPRIGMDVLLGTPPYLNVKSSLDNMGIRYVGIGLKKGFCCKEQLNSVLYGIVSGGLFQKWQRDHAFITTLHDRMNAKYEEENMQLTLGDLKLAFFTLLIGHTFAFLVLLTEILIPKNFNIFYS</sequence>
<dbReference type="SUPFAM" id="SSF53850">
    <property type="entry name" value="Periplasmic binding protein-like II"/>
    <property type="match status" value="1"/>
</dbReference>
<evidence type="ECO:0000256" key="3">
    <source>
        <dbReference type="ARBA" id="ARBA00022475"/>
    </source>
</evidence>
<feature type="domain" description="Ionotropic glutamate receptor L-glutamate and glycine-binding" evidence="13">
    <location>
        <begin position="14"/>
        <end position="74"/>
    </location>
</feature>
<dbReference type="OrthoDB" id="6117597at2759"/>
<keyword evidence="7 12" id="KW-0472">Membrane</keyword>
<keyword evidence="5 12" id="KW-1133">Transmembrane helix</keyword>
<evidence type="ECO:0000256" key="8">
    <source>
        <dbReference type="ARBA" id="ARBA00023170"/>
    </source>
</evidence>
<proteinExistence type="predicted"/>
<keyword evidence="9" id="KW-0325">Glycoprotein</keyword>
<evidence type="ECO:0000256" key="10">
    <source>
        <dbReference type="ARBA" id="ARBA00023286"/>
    </source>
</evidence>
<keyword evidence="6" id="KW-0406">Ion transport</keyword>
<dbReference type="InterPro" id="IPR052192">
    <property type="entry name" value="Insect_Ionotropic_Sensory_Rcpt"/>
</dbReference>
<keyword evidence="4 12" id="KW-0812">Transmembrane</keyword>
<gene>
    <name evidence="14" type="primary">AVEN_140320_1</name>
    <name evidence="14" type="ORF">TNCT_563121</name>
</gene>
<keyword evidence="8" id="KW-0675">Receptor</keyword>
<organism evidence="14 15">
    <name type="scientific">Trichonephila clavata</name>
    <name type="common">Joro spider</name>
    <name type="synonym">Nephila clavata</name>
    <dbReference type="NCBI Taxonomy" id="2740835"/>
    <lineage>
        <taxon>Eukaryota</taxon>
        <taxon>Metazoa</taxon>
        <taxon>Ecdysozoa</taxon>
        <taxon>Arthropoda</taxon>
        <taxon>Chelicerata</taxon>
        <taxon>Arachnida</taxon>
        <taxon>Araneae</taxon>
        <taxon>Araneomorphae</taxon>
        <taxon>Entelegynae</taxon>
        <taxon>Araneoidea</taxon>
        <taxon>Nephilidae</taxon>
        <taxon>Trichonephila</taxon>
    </lineage>
</organism>
<dbReference type="EMBL" id="BMAO01015575">
    <property type="protein sequence ID" value="GFR02680.1"/>
    <property type="molecule type" value="Genomic_DNA"/>
</dbReference>
<evidence type="ECO:0000256" key="2">
    <source>
        <dbReference type="ARBA" id="ARBA00022448"/>
    </source>
</evidence>
<dbReference type="PANTHER" id="PTHR42643:SF24">
    <property type="entry name" value="IONOTROPIC RECEPTOR 60A"/>
    <property type="match status" value="1"/>
</dbReference>
<evidence type="ECO:0000256" key="4">
    <source>
        <dbReference type="ARBA" id="ARBA00022692"/>
    </source>
</evidence>
<comment type="caution">
    <text evidence="14">The sequence shown here is derived from an EMBL/GenBank/DDBJ whole genome shotgun (WGS) entry which is preliminary data.</text>
</comment>
<evidence type="ECO:0000259" key="13">
    <source>
        <dbReference type="SMART" id="SM00918"/>
    </source>
</evidence>
<keyword evidence="10" id="KW-1071">Ligand-gated ion channel</keyword>
<reference evidence="14" key="1">
    <citation type="submission" date="2020-07" db="EMBL/GenBank/DDBJ databases">
        <title>Multicomponent nature underlies the extraordinary mechanical properties of spider dragline silk.</title>
        <authorList>
            <person name="Kono N."/>
            <person name="Nakamura H."/>
            <person name="Mori M."/>
            <person name="Yoshida Y."/>
            <person name="Ohtoshi R."/>
            <person name="Malay A.D."/>
            <person name="Moran D.A.P."/>
            <person name="Tomita M."/>
            <person name="Numata K."/>
            <person name="Arakawa K."/>
        </authorList>
    </citation>
    <scope>NUCLEOTIDE SEQUENCE</scope>
</reference>
<dbReference type="InterPro" id="IPR019594">
    <property type="entry name" value="Glu/Gly-bd"/>
</dbReference>
<dbReference type="Proteomes" id="UP000887116">
    <property type="component" value="Unassembled WGS sequence"/>
</dbReference>
<evidence type="ECO:0000313" key="15">
    <source>
        <dbReference type="Proteomes" id="UP000887116"/>
    </source>
</evidence>
<accession>A0A8X6LAL8</accession>
<name>A0A8X6LAL8_TRICU</name>
<feature type="transmembrane region" description="Helical" evidence="12">
    <location>
        <begin position="183"/>
        <end position="206"/>
    </location>
</feature>